<feature type="non-terminal residue" evidence="3">
    <location>
        <position position="1"/>
    </location>
</feature>
<dbReference type="SUPFAM" id="SSF48452">
    <property type="entry name" value="TPR-like"/>
    <property type="match status" value="2"/>
</dbReference>
<dbReference type="Proteomes" id="UP001328107">
    <property type="component" value="Unassembled WGS sequence"/>
</dbReference>
<feature type="compositionally biased region" description="Basic and acidic residues" evidence="2">
    <location>
        <begin position="521"/>
        <end position="531"/>
    </location>
</feature>
<reference evidence="4" key="1">
    <citation type="submission" date="2022-10" db="EMBL/GenBank/DDBJ databases">
        <title>Genome assembly of Pristionchus species.</title>
        <authorList>
            <person name="Yoshida K."/>
            <person name="Sommer R.J."/>
        </authorList>
    </citation>
    <scope>NUCLEOTIDE SEQUENCE [LARGE SCALE GENOMIC DNA]</scope>
    <source>
        <strain evidence="4">RS5460</strain>
    </source>
</reference>
<evidence type="ECO:0000256" key="2">
    <source>
        <dbReference type="SAM" id="MobiDB-lite"/>
    </source>
</evidence>
<evidence type="ECO:0000313" key="4">
    <source>
        <dbReference type="Proteomes" id="UP001328107"/>
    </source>
</evidence>
<dbReference type="Gene3D" id="1.25.40.10">
    <property type="entry name" value="Tetratricopeptide repeat domain"/>
    <property type="match status" value="2"/>
</dbReference>
<name>A0AAN5I166_9BILA</name>
<protein>
    <recommendedName>
        <fullName evidence="5">Anaphase-promoting complex subunit 7</fullName>
    </recommendedName>
</protein>
<feature type="compositionally biased region" description="Low complexity" evidence="2">
    <location>
        <begin position="543"/>
        <end position="555"/>
    </location>
</feature>
<evidence type="ECO:0000313" key="3">
    <source>
        <dbReference type="EMBL" id="GMR47983.1"/>
    </source>
</evidence>
<dbReference type="AlphaFoldDB" id="A0AAN5I166"/>
<sequence>QMKVEEAMRGLLEEELFDDLCLLYEMNASSAKGMTKQSRCCIHRMAGQAYYQQGRYQLSLSAYNEALRVSSPSGQNECEADVRYRVALCLYHMGNYEQSMAALNQIKVCNQKARMKKLEIELVQKIGIDNSKNKDPILEAHLSIVASCSMSISSLKYLVRRRERKKKDSLSVPLISDLPFLSPWWNAQTAWGEDDLLGAVTQLVDNAKLAPRLAYLETGEMLFYIGMKEDAVDFLLKSHRLDPHNRDGLNLLVNALGQLAVDEVERLADLESIVLELNEVNDWSAEALLAYGQLARVKEVRKKEESNNSRGIKHEVPLHFSHKAGMMGVRNSTDATLLKMQVLNDIERYRELLEIGTSVLKRDPHNIDVYEQMVSANLVLKRYEGARVLALNAVKEIPGPRSDLLYAHVISLKNDVQSQEKGTEELRKVVERYPWFIDAAVILADALIQREMFAEAEVILKRVIEGVPFLHRVVSGALHKTLSECQLREREYISSYSNMHRSMVLGTETSDSPMADLNEKMGEEVRERSRGEGMMNEDVTMTPSPSVSVPNPAAPFGNRRRRRNEP</sequence>
<evidence type="ECO:0008006" key="5">
    <source>
        <dbReference type="Google" id="ProtNLM"/>
    </source>
</evidence>
<dbReference type="InterPro" id="IPR011990">
    <property type="entry name" value="TPR-like_helical_dom_sf"/>
</dbReference>
<dbReference type="PROSITE" id="PS50005">
    <property type="entry name" value="TPR"/>
    <property type="match status" value="1"/>
</dbReference>
<dbReference type="Pfam" id="PF13424">
    <property type="entry name" value="TPR_12"/>
    <property type="match status" value="1"/>
</dbReference>
<gene>
    <name evidence="3" type="ORF">PMAYCL1PPCAC_18178</name>
</gene>
<organism evidence="3 4">
    <name type="scientific">Pristionchus mayeri</name>
    <dbReference type="NCBI Taxonomy" id="1317129"/>
    <lineage>
        <taxon>Eukaryota</taxon>
        <taxon>Metazoa</taxon>
        <taxon>Ecdysozoa</taxon>
        <taxon>Nematoda</taxon>
        <taxon>Chromadorea</taxon>
        <taxon>Rhabditida</taxon>
        <taxon>Rhabditina</taxon>
        <taxon>Diplogasteromorpha</taxon>
        <taxon>Diplogasteroidea</taxon>
        <taxon>Neodiplogasteridae</taxon>
        <taxon>Pristionchus</taxon>
    </lineage>
</organism>
<accession>A0AAN5I166</accession>
<feature type="repeat" description="TPR" evidence="1">
    <location>
        <begin position="212"/>
        <end position="245"/>
    </location>
</feature>
<feature type="region of interest" description="Disordered" evidence="2">
    <location>
        <begin position="521"/>
        <end position="566"/>
    </location>
</feature>
<dbReference type="InterPro" id="IPR019734">
    <property type="entry name" value="TPR_rpt"/>
</dbReference>
<evidence type="ECO:0000256" key="1">
    <source>
        <dbReference type="PROSITE-ProRule" id="PRU00339"/>
    </source>
</evidence>
<proteinExistence type="predicted"/>
<dbReference type="SMART" id="SM00028">
    <property type="entry name" value="TPR"/>
    <property type="match status" value="3"/>
</dbReference>
<keyword evidence="1" id="KW-0802">TPR repeat</keyword>
<comment type="caution">
    <text evidence="3">The sequence shown here is derived from an EMBL/GenBank/DDBJ whole genome shotgun (WGS) entry which is preliminary data.</text>
</comment>
<keyword evidence="4" id="KW-1185">Reference proteome</keyword>
<dbReference type="EMBL" id="BTRK01000004">
    <property type="protein sequence ID" value="GMR47983.1"/>
    <property type="molecule type" value="Genomic_DNA"/>
</dbReference>